<dbReference type="CDD" id="cd00048">
    <property type="entry name" value="DSRM_SF"/>
    <property type="match status" value="1"/>
</dbReference>
<dbReference type="SUPFAM" id="SSF54768">
    <property type="entry name" value="dsRNA-binding domain-like"/>
    <property type="match status" value="1"/>
</dbReference>
<comment type="caution">
    <text evidence="2">The sequence shown here is derived from an EMBL/GenBank/DDBJ whole genome shotgun (WGS) entry which is preliminary data.</text>
</comment>
<dbReference type="InterPro" id="IPR014720">
    <property type="entry name" value="dsRBD_dom"/>
</dbReference>
<evidence type="ECO:0000259" key="1">
    <source>
        <dbReference type="SMART" id="SM00358"/>
    </source>
</evidence>
<keyword evidence="3" id="KW-1185">Reference proteome</keyword>
<name>A0AAD6D5T1_9EURO</name>
<dbReference type="Proteomes" id="UP001220324">
    <property type="component" value="Unassembled WGS sequence"/>
</dbReference>
<dbReference type="EMBL" id="JAQIZZ010000001">
    <property type="protein sequence ID" value="KAJ5556447.1"/>
    <property type="molecule type" value="Genomic_DNA"/>
</dbReference>
<accession>A0AAD6D5T1</accession>
<protein>
    <recommendedName>
        <fullName evidence="1">DRBM domain-containing protein</fullName>
    </recommendedName>
</protein>
<dbReference type="Gene3D" id="3.30.160.20">
    <property type="match status" value="1"/>
</dbReference>
<proteinExistence type="predicted"/>
<dbReference type="SMART" id="SM00358">
    <property type="entry name" value="DSRM"/>
    <property type="match status" value="1"/>
</dbReference>
<sequence>MASLQDYNQHSGSDDRLIGMLVCRLSITSSLVGSGTSRNEAEVYFDNAFQTIDWNGMMTSLEIAEDSPRAATEQANDARDQVVTLIGQTYRDCPESQRLALLRGLADIFSSAAPAQALGDNEEILFTETPQSSPSSLAHSEPSQDNDHAVAIHRYTSLLHERAQKENRRLQKVEQAITIDPPLFRVTVQYGNITCSGEARTKKEAAHLAARAICGQLNETA</sequence>
<evidence type="ECO:0000313" key="3">
    <source>
        <dbReference type="Proteomes" id="UP001220324"/>
    </source>
</evidence>
<evidence type="ECO:0000313" key="2">
    <source>
        <dbReference type="EMBL" id="KAJ5556447.1"/>
    </source>
</evidence>
<feature type="domain" description="DRBM" evidence="1">
    <location>
        <begin position="155"/>
        <end position="218"/>
    </location>
</feature>
<reference evidence="2 3" key="1">
    <citation type="journal article" date="2023" name="IMA Fungus">
        <title>Comparative genomic study of the Penicillium genus elucidates a diverse pangenome and 15 lateral gene transfer events.</title>
        <authorList>
            <person name="Petersen C."/>
            <person name="Sorensen T."/>
            <person name="Nielsen M.R."/>
            <person name="Sondergaard T.E."/>
            <person name="Sorensen J.L."/>
            <person name="Fitzpatrick D.A."/>
            <person name="Frisvad J.C."/>
            <person name="Nielsen K.L."/>
        </authorList>
    </citation>
    <scope>NUCLEOTIDE SEQUENCE [LARGE SCALE GENOMIC DNA]</scope>
    <source>
        <strain evidence="2 3">IBT 35679</strain>
    </source>
</reference>
<dbReference type="AlphaFoldDB" id="A0AAD6D5T1"/>
<organism evidence="2 3">
    <name type="scientific">Penicillium frequentans</name>
    <dbReference type="NCBI Taxonomy" id="3151616"/>
    <lineage>
        <taxon>Eukaryota</taxon>
        <taxon>Fungi</taxon>
        <taxon>Dikarya</taxon>
        <taxon>Ascomycota</taxon>
        <taxon>Pezizomycotina</taxon>
        <taxon>Eurotiomycetes</taxon>
        <taxon>Eurotiomycetidae</taxon>
        <taxon>Eurotiales</taxon>
        <taxon>Aspergillaceae</taxon>
        <taxon>Penicillium</taxon>
    </lineage>
</organism>
<dbReference type="Pfam" id="PF00035">
    <property type="entry name" value="dsrm"/>
    <property type="match status" value="1"/>
</dbReference>
<gene>
    <name evidence="2" type="ORF">N7494_000362</name>
</gene>